<sequence>MDSKSPIVNYPTPPTTSHNLSSFSFNIKSNSGNYPFNYSPTINNCVPSNDNSNTADMSNYNNINMYNTTSIITNNTNSSFNSPNREPYNHGSNDYQASNHISNDTSNFSIASLSSYSNINYTNSSVQPLSPQEL</sequence>
<feature type="region of interest" description="Disordered" evidence="1">
    <location>
        <begin position="74"/>
        <end position="103"/>
    </location>
</feature>
<reference evidence="2 3" key="2">
    <citation type="submission" date="2016-08" db="EMBL/GenBank/DDBJ databases">
        <title>Pervasive Adenine N6-methylation of Active Genes in Fungi.</title>
        <authorList>
            <consortium name="DOE Joint Genome Institute"/>
            <person name="Mondo S.J."/>
            <person name="Dannebaum R.O."/>
            <person name="Kuo R.C."/>
            <person name="Labutti K."/>
            <person name="Haridas S."/>
            <person name="Kuo A."/>
            <person name="Salamov A."/>
            <person name="Ahrendt S.R."/>
            <person name="Lipzen A."/>
            <person name="Sullivan W."/>
            <person name="Andreopoulos W.B."/>
            <person name="Clum A."/>
            <person name="Lindquist E."/>
            <person name="Daum C."/>
            <person name="Ramamoorthy G.K."/>
            <person name="Gryganskyi A."/>
            <person name="Culley D."/>
            <person name="Magnuson J.K."/>
            <person name="James T.Y."/>
            <person name="O'Malley M.A."/>
            <person name="Stajich J.E."/>
            <person name="Spatafora J.W."/>
            <person name="Visel A."/>
            <person name="Grigoriev I.V."/>
        </authorList>
    </citation>
    <scope>NUCLEOTIDE SEQUENCE [LARGE SCALE GENOMIC DNA]</scope>
    <source>
        <strain evidence="3">finn</strain>
    </source>
</reference>
<dbReference type="Proteomes" id="UP000193719">
    <property type="component" value="Unassembled WGS sequence"/>
</dbReference>
<accession>A0A1Y1VHM0</accession>
<keyword evidence="3" id="KW-1185">Reference proteome</keyword>
<evidence type="ECO:0000313" key="2">
    <source>
        <dbReference type="EMBL" id="ORX56541.1"/>
    </source>
</evidence>
<evidence type="ECO:0000256" key="1">
    <source>
        <dbReference type="SAM" id="MobiDB-lite"/>
    </source>
</evidence>
<gene>
    <name evidence="2" type="ORF">BCR36DRAFT_580850</name>
</gene>
<dbReference type="EMBL" id="MCFH01000007">
    <property type="protein sequence ID" value="ORX56541.1"/>
    <property type="molecule type" value="Genomic_DNA"/>
</dbReference>
<reference evidence="2 3" key="1">
    <citation type="submission" date="2016-08" db="EMBL/GenBank/DDBJ databases">
        <title>Genomes of anaerobic fungi encode conserved fungal cellulosomes for biomass hydrolysis.</title>
        <authorList>
            <consortium name="DOE Joint Genome Institute"/>
            <person name="Haitjema C.H."/>
            <person name="Gilmore S.P."/>
            <person name="Henske J.K."/>
            <person name="Solomon K.V."/>
            <person name="De Groot R."/>
            <person name="Kuo A."/>
            <person name="Mondo S.J."/>
            <person name="Salamov A.A."/>
            <person name="Labutti K."/>
            <person name="Zhao Z."/>
            <person name="Chiniquy J."/>
            <person name="Barry K."/>
            <person name="Brewer H.M."/>
            <person name="Purvine S.O."/>
            <person name="Wright A.T."/>
            <person name="Boxma B."/>
            <person name="Van Alen T."/>
            <person name="Hackstein J.H."/>
            <person name="Baker S.E."/>
            <person name="Grigoriev I.V."/>
            <person name="O'Malley M.A."/>
        </authorList>
    </citation>
    <scope>NUCLEOTIDE SEQUENCE [LARGE SCALE GENOMIC DNA]</scope>
    <source>
        <strain evidence="3">finn</strain>
    </source>
</reference>
<dbReference type="STRING" id="1754191.A0A1Y1VHM0"/>
<proteinExistence type="predicted"/>
<comment type="caution">
    <text evidence="2">The sequence shown here is derived from an EMBL/GenBank/DDBJ whole genome shotgun (WGS) entry which is preliminary data.</text>
</comment>
<evidence type="ECO:0000313" key="3">
    <source>
        <dbReference type="Proteomes" id="UP000193719"/>
    </source>
</evidence>
<organism evidence="2 3">
    <name type="scientific">Piromyces finnis</name>
    <dbReference type="NCBI Taxonomy" id="1754191"/>
    <lineage>
        <taxon>Eukaryota</taxon>
        <taxon>Fungi</taxon>
        <taxon>Fungi incertae sedis</taxon>
        <taxon>Chytridiomycota</taxon>
        <taxon>Chytridiomycota incertae sedis</taxon>
        <taxon>Neocallimastigomycetes</taxon>
        <taxon>Neocallimastigales</taxon>
        <taxon>Neocallimastigaceae</taxon>
        <taxon>Piromyces</taxon>
    </lineage>
</organism>
<dbReference type="AlphaFoldDB" id="A0A1Y1VHM0"/>
<feature type="compositionally biased region" description="Polar residues" evidence="1">
    <location>
        <begin position="80"/>
        <end position="103"/>
    </location>
</feature>
<name>A0A1Y1VHM0_9FUNG</name>
<protein>
    <submittedName>
        <fullName evidence="2">Uncharacterized protein</fullName>
    </submittedName>
</protein>